<dbReference type="Proteomes" id="UP000315889">
    <property type="component" value="Unassembled WGS sequence"/>
</dbReference>
<feature type="chain" id="PRO_5021916357" evidence="1">
    <location>
        <begin position="22"/>
        <end position="617"/>
    </location>
</feature>
<dbReference type="InterPro" id="IPR022028">
    <property type="entry name" value="DUF3604"/>
</dbReference>
<gene>
    <name evidence="2" type="ORF">EVB03_01540</name>
</gene>
<comment type="caution">
    <text evidence="2">The sequence shown here is derived from an EMBL/GenBank/DDBJ whole genome shotgun (WGS) entry which is preliminary data.</text>
</comment>
<proteinExistence type="predicted"/>
<feature type="signal peptide" evidence="1">
    <location>
        <begin position="1"/>
        <end position="21"/>
    </location>
</feature>
<dbReference type="EMBL" id="SHBP01000001">
    <property type="protein sequence ID" value="RZO23069.1"/>
    <property type="molecule type" value="Genomic_DNA"/>
</dbReference>
<organism evidence="2 3">
    <name type="scientific">SAR92 clade bacterium</name>
    <dbReference type="NCBI Taxonomy" id="2315479"/>
    <lineage>
        <taxon>Bacteria</taxon>
        <taxon>Pseudomonadati</taxon>
        <taxon>Pseudomonadota</taxon>
        <taxon>Gammaproteobacteria</taxon>
        <taxon>Cellvibrionales</taxon>
        <taxon>Porticoccaceae</taxon>
        <taxon>SAR92 clade</taxon>
    </lineage>
</organism>
<name>A0A520MPB6_9GAMM</name>
<evidence type="ECO:0000256" key="1">
    <source>
        <dbReference type="SAM" id="SignalP"/>
    </source>
</evidence>
<accession>A0A520MPB6</accession>
<sequence length="617" mass="68873">MKTLLQMVMIGLLCAPVMSHARELLWGDTHVHTSNSFDAFPRGNQSADVDTAYRYAKGLPVVHPYHRARIRIQEKLDFLVIADHAEFLGVMRTVYNSGIPEDGLNSEELKQKDSMEKLIRESIDSNTFYRVMMRIAKLYDGDPVNSAKTTELYQEAIPNSRLMARTAWEEAADLADKHNVPGKFTAMIGWEWSPIPGGANLHRVVFTDADAQTAKTFRPFDTGDSAYPQDLWNWLEDVSKTTNAEFIAIPHNSNISKGYMFPETTIKDVPVDAEYARLRAKWEPVAEVTQIKGDSETISSLSPNDEFADFETYAYHIQAKNEGYNALQGDYLRSGLRRGLKLEQALGTNPYKLGMIGSTDAHTGMASAEEQNFHGKMARDGTPERKLINPDRPDATSGWAMAAQGLAAVWADYNDRTSIMQAFKRREVYATSGPRIFLRVFGGWDFNKRDLSHKRYPRNGYAKGVPMGGDLPERKGAKSPSFLIHAGSDSKGANLDRVQVIKGWVDSQGQSFERVYDVVWAGEDRLGAGKKLAAIGNTVNLETATYTNSIGAPLLSTVWRDPDFKPELSAFYYVRVIEIPTPRHALADALALGMVKPDRGPAVIQERAYSSPIWYAP</sequence>
<dbReference type="Pfam" id="PF12228">
    <property type="entry name" value="DUF3604"/>
    <property type="match status" value="1"/>
</dbReference>
<evidence type="ECO:0000313" key="2">
    <source>
        <dbReference type="EMBL" id="RZO23069.1"/>
    </source>
</evidence>
<reference evidence="2 3" key="1">
    <citation type="submission" date="2019-02" db="EMBL/GenBank/DDBJ databases">
        <title>Prokaryotic population dynamics and viral predation in marine succession experiment using metagenomics: the confinement effect.</title>
        <authorList>
            <person name="Haro-Moreno J.M."/>
            <person name="Rodriguez-Valera F."/>
            <person name="Lopez-Perez M."/>
        </authorList>
    </citation>
    <scope>NUCLEOTIDE SEQUENCE [LARGE SCALE GENOMIC DNA]</scope>
    <source>
        <strain evidence="2">MED-G170</strain>
    </source>
</reference>
<evidence type="ECO:0000313" key="3">
    <source>
        <dbReference type="Proteomes" id="UP000315889"/>
    </source>
</evidence>
<protein>
    <submittedName>
        <fullName evidence="2">DUF3604 domain-containing protein</fullName>
    </submittedName>
</protein>
<dbReference type="AlphaFoldDB" id="A0A520MPB6"/>
<dbReference type="Gene3D" id="3.20.20.140">
    <property type="entry name" value="Metal-dependent hydrolases"/>
    <property type="match status" value="1"/>
</dbReference>
<keyword evidence="1" id="KW-0732">Signal</keyword>